<dbReference type="CDD" id="cd00303">
    <property type="entry name" value="retropepsin_like"/>
    <property type="match status" value="1"/>
</dbReference>
<keyword evidence="3" id="KW-1185">Reference proteome</keyword>
<comment type="caution">
    <text evidence="2">The sequence shown here is derived from an EMBL/GenBank/DDBJ whole genome shotgun (WGS) entry which is preliminary data.</text>
</comment>
<name>A0ABR4HJI6_9EURO</name>
<evidence type="ECO:0000256" key="1">
    <source>
        <dbReference type="SAM" id="MobiDB-lite"/>
    </source>
</evidence>
<gene>
    <name evidence="2" type="ORF">BDW59DRAFT_154095</name>
</gene>
<evidence type="ECO:0000313" key="3">
    <source>
        <dbReference type="Proteomes" id="UP001610335"/>
    </source>
</evidence>
<accession>A0ABR4HJI6</accession>
<feature type="region of interest" description="Disordered" evidence="1">
    <location>
        <begin position="14"/>
        <end position="38"/>
    </location>
</feature>
<protein>
    <submittedName>
        <fullName evidence="2">Uncharacterized protein</fullName>
    </submittedName>
</protein>
<dbReference type="EMBL" id="JBFXLS010000118">
    <property type="protein sequence ID" value="KAL2814902.1"/>
    <property type="molecule type" value="Genomic_DNA"/>
</dbReference>
<evidence type="ECO:0000313" key="2">
    <source>
        <dbReference type="EMBL" id="KAL2814902.1"/>
    </source>
</evidence>
<sequence>MPLLKTTARGILSCCDRQGTNNPSRSGRDSATAAPPKHTFNRLNSLSWPTSHKPQWLLWDRKTIVPPRPPPTEHREEVTKYITKKIFTYDIVVFSAEPEKVVYRRLLLDFQLKDTVDAISDEIPQRLNLPITPYKGAEVKLPNGHCVMPIGTLEAKWQRYEGEKLYTTKLYVIEKSYFDMLLGRSSIWEYQLWDEDRDIQRRLQYNC</sequence>
<dbReference type="Proteomes" id="UP001610335">
    <property type="component" value="Unassembled WGS sequence"/>
</dbReference>
<reference evidence="2 3" key="1">
    <citation type="submission" date="2024-07" db="EMBL/GenBank/DDBJ databases">
        <title>Section-level genome sequencing and comparative genomics of Aspergillus sections Usti and Cavernicolus.</title>
        <authorList>
            <consortium name="Lawrence Berkeley National Laboratory"/>
            <person name="Nybo J.L."/>
            <person name="Vesth T.C."/>
            <person name="Theobald S."/>
            <person name="Frisvad J.C."/>
            <person name="Larsen T.O."/>
            <person name="Kjaerboelling I."/>
            <person name="Rothschild-Mancinelli K."/>
            <person name="Lyhne E.K."/>
            <person name="Kogle M.E."/>
            <person name="Barry K."/>
            <person name="Clum A."/>
            <person name="Na H."/>
            <person name="Ledsgaard L."/>
            <person name="Lin J."/>
            <person name="Lipzen A."/>
            <person name="Kuo A."/>
            <person name="Riley R."/>
            <person name="Mondo S."/>
            <person name="LaButti K."/>
            <person name="Haridas S."/>
            <person name="Pangalinan J."/>
            <person name="Salamov A.A."/>
            <person name="Simmons B.A."/>
            <person name="Magnuson J.K."/>
            <person name="Chen J."/>
            <person name="Drula E."/>
            <person name="Henrissat B."/>
            <person name="Wiebenga A."/>
            <person name="Lubbers R.J."/>
            <person name="Gomes A.C."/>
            <person name="Makela M.R."/>
            <person name="Stajich J."/>
            <person name="Grigoriev I.V."/>
            <person name="Mortensen U.H."/>
            <person name="De vries R.P."/>
            <person name="Baker S.E."/>
            <person name="Andersen M.R."/>
        </authorList>
    </citation>
    <scope>NUCLEOTIDE SEQUENCE [LARGE SCALE GENOMIC DNA]</scope>
    <source>
        <strain evidence="2 3">CBS 600.67</strain>
    </source>
</reference>
<organism evidence="2 3">
    <name type="scientific">Aspergillus cavernicola</name>
    <dbReference type="NCBI Taxonomy" id="176166"/>
    <lineage>
        <taxon>Eukaryota</taxon>
        <taxon>Fungi</taxon>
        <taxon>Dikarya</taxon>
        <taxon>Ascomycota</taxon>
        <taxon>Pezizomycotina</taxon>
        <taxon>Eurotiomycetes</taxon>
        <taxon>Eurotiomycetidae</taxon>
        <taxon>Eurotiales</taxon>
        <taxon>Aspergillaceae</taxon>
        <taxon>Aspergillus</taxon>
        <taxon>Aspergillus subgen. Nidulantes</taxon>
    </lineage>
</organism>
<proteinExistence type="predicted"/>